<dbReference type="Proteomes" id="UP000321769">
    <property type="component" value="Unassembled WGS sequence"/>
</dbReference>
<dbReference type="InterPro" id="IPR009282">
    <property type="entry name" value="DUF937"/>
</dbReference>
<reference evidence="1 2" key="1">
    <citation type="submission" date="2019-07" db="EMBL/GenBank/DDBJ databases">
        <title>Whole genome shotgun sequence of Aeromicrobium flavum NBRC 107625.</title>
        <authorList>
            <person name="Hosoyama A."/>
            <person name="Uohara A."/>
            <person name="Ohji S."/>
            <person name="Ichikawa N."/>
        </authorList>
    </citation>
    <scope>NUCLEOTIDE SEQUENCE [LARGE SCALE GENOMIC DNA]</scope>
    <source>
        <strain evidence="1 2">NBRC 107625</strain>
    </source>
</reference>
<name>A0A512HUT9_9ACTN</name>
<sequence length="183" mass="17706">MAGLDDLHQLIPVDQIAKRLGVERSAAEQGIEAALPALLGGLEANAKDPKGAASLGGAIASKDTSLVDGGVDVDQIDTADGEKIVKNVFGEKSDDVAVALGSTSGAQDAGLVKKLLPILAPIVMAYLAKRATGSGQQGTIAGGGGLEDLIGGLLGGGGSSSSKGGLGGGLGDLLGGLLGGGKR</sequence>
<dbReference type="RefSeq" id="WP_146827055.1">
    <property type="nucleotide sequence ID" value="NZ_BAAAYQ010000001.1"/>
</dbReference>
<organism evidence="1 2">
    <name type="scientific">Aeromicrobium flavum</name>
    <dbReference type="NCBI Taxonomy" id="416568"/>
    <lineage>
        <taxon>Bacteria</taxon>
        <taxon>Bacillati</taxon>
        <taxon>Actinomycetota</taxon>
        <taxon>Actinomycetes</taxon>
        <taxon>Propionibacteriales</taxon>
        <taxon>Nocardioidaceae</taxon>
        <taxon>Aeromicrobium</taxon>
    </lineage>
</organism>
<comment type="caution">
    <text evidence="1">The sequence shown here is derived from an EMBL/GenBank/DDBJ whole genome shotgun (WGS) entry which is preliminary data.</text>
</comment>
<gene>
    <name evidence="1" type="ORF">AFL01nite_15300</name>
</gene>
<dbReference type="OrthoDB" id="3577641at2"/>
<proteinExistence type="predicted"/>
<evidence type="ECO:0000313" key="1">
    <source>
        <dbReference type="EMBL" id="GEO89203.1"/>
    </source>
</evidence>
<keyword evidence="2" id="KW-1185">Reference proteome</keyword>
<dbReference type="Pfam" id="PF06078">
    <property type="entry name" value="DUF937"/>
    <property type="match status" value="1"/>
</dbReference>
<evidence type="ECO:0000313" key="2">
    <source>
        <dbReference type="Proteomes" id="UP000321769"/>
    </source>
</evidence>
<dbReference type="EMBL" id="BJZQ01000005">
    <property type="protein sequence ID" value="GEO89203.1"/>
    <property type="molecule type" value="Genomic_DNA"/>
</dbReference>
<protein>
    <recommendedName>
        <fullName evidence="3">DUF937 domain-containing protein</fullName>
    </recommendedName>
</protein>
<accession>A0A512HUT9</accession>
<dbReference type="AlphaFoldDB" id="A0A512HUT9"/>
<evidence type="ECO:0008006" key="3">
    <source>
        <dbReference type="Google" id="ProtNLM"/>
    </source>
</evidence>